<dbReference type="AlphaFoldDB" id="C1H7L6"/>
<sequence>MVEIYRDQFLINRRSHDKTQRINPFTSSSWQSIATRQTSEATRWENFAGMGKEKGAQWEVYRNSYDVFESNPGKAQFHAS</sequence>
<organism evidence="1 2">
    <name type="scientific">Paracoccidioides lutzii (strain ATCC MYA-826 / Pb01)</name>
    <name type="common">Paracoccidioides brasiliensis</name>
    <dbReference type="NCBI Taxonomy" id="502779"/>
    <lineage>
        <taxon>Eukaryota</taxon>
        <taxon>Fungi</taxon>
        <taxon>Dikarya</taxon>
        <taxon>Ascomycota</taxon>
        <taxon>Pezizomycotina</taxon>
        <taxon>Eurotiomycetes</taxon>
        <taxon>Eurotiomycetidae</taxon>
        <taxon>Onygenales</taxon>
        <taxon>Ajellomycetaceae</taxon>
        <taxon>Paracoccidioides</taxon>
    </lineage>
</organism>
<name>C1H7L6_PARBA</name>
<keyword evidence="2" id="KW-1185">Reference proteome</keyword>
<dbReference type="KEGG" id="pbl:PAAG_06757"/>
<dbReference type="GeneID" id="9094594"/>
<dbReference type="RefSeq" id="XP_015700432.1">
    <property type="nucleotide sequence ID" value="XM_015845997.1"/>
</dbReference>
<dbReference type="HOGENOM" id="CLU_2590396_0_0_1"/>
<dbReference type="Proteomes" id="UP000002059">
    <property type="component" value="Partially assembled WGS sequence"/>
</dbReference>
<dbReference type="VEuPathDB" id="FungiDB:PAAG_06757"/>
<proteinExistence type="predicted"/>
<accession>C1H7L6</accession>
<evidence type="ECO:0000313" key="2">
    <source>
        <dbReference type="Proteomes" id="UP000002059"/>
    </source>
</evidence>
<dbReference type="EMBL" id="KN294011">
    <property type="protein sequence ID" value="EEH36339.2"/>
    <property type="molecule type" value="Genomic_DNA"/>
</dbReference>
<gene>
    <name evidence="1" type="ORF">PAAG_06757</name>
</gene>
<reference evidence="1 2" key="1">
    <citation type="journal article" date="2011" name="PLoS Genet.">
        <title>Comparative genomic analysis of human fungal pathogens causing paracoccidioidomycosis.</title>
        <authorList>
            <person name="Desjardins C.A."/>
            <person name="Champion M.D."/>
            <person name="Holder J.W."/>
            <person name="Muszewska A."/>
            <person name="Goldberg J."/>
            <person name="Bailao A.M."/>
            <person name="Brigido M.M."/>
            <person name="Ferreira M.E."/>
            <person name="Garcia A.M."/>
            <person name="Grynberg M."/>
            <person name="Gujja S."/>
            <person name="Heiman D.I."/>
            <person name="Henn M.R."/>
            <person name="Kodira C.D."/>
            <person name="Leon-Narvaez H."/>
            <person name="Longo L.V."/>
            <person name="Ma L.J."/>
            <person name="Malavazi I."/>
            <person name="Matsuo A.L."/>
            <person name="Morais F.V."/>
            <person name="Pereira M."/>
            <person name="Rodriguez-Brito S."/>
            <person name="Sakthikumar S."/>
            <person name="Salem-Izacc S.M."/>
            <person name="Sykes S.M."/>
            <person name="Teixeira M.M."/>
            <person name="Vallejo M.C."/>
            <person name="Walter M.E."/>
            <person name="Yandava C."/>
            <person name="Young S."/>
            <person name="Zeng Q."/>
            <person name="Zucker J."/>
            <person name="Felipe M.S."/>
            <person name="Goldman G.H."/>
            <person name="Haas B.J."/>
            <person name="McEwen J.G."/>
            <person name="Nino-Vega G."/>
            <person name="Puccia R."/>
            <person name="San-Blas G."/>
            <person name="Soares C.M."/>
            <person name="Birren B.W."/>
            <person name="Cuomo C.A."/>
        </authorList>
    </citation>
    <scope>NUCLEOTIDE SEQUENCE [LARGE SCALE GENOMIC DNA]</scope>
    <source>
        <strain evidence="2">ATCC MYA-826 / Pb01</strain>
    </source>
</reference>
<protein>
    <submittedName>
        <fullName evidence="1">Uncharacterized protein</fullName>
    </submittedName>
</protein>
<evidence type="ECO:0000313" key="1">
    <source>
        <dbReference type="EMBL" id="EEH36339.2"/>
    </source>
</evidence>